<keyword evidence="3" id="KW-1185">Reference proteome</keyword>
<dbReference type="Proteomes" id="UP001501237">
    <property type="component" value="Unassembled WGS sequence"/>
</dbReference>
<gene>
    <name evidence="2" type="ORF">GCM10010468_16990</name>
</gene>
<sequence length="333" mass="35470">MRGPGSFRDMPKRRLALVCLGVIAATVAFAFAAGSLRLFERGYMVSAVFADSGGIKRGDEIRLAGVPVGRVADVKPDFDHGQVIISFKVDHGIRLGRNTRADVQLATLLGGRYIKLSGPVSAPYLDSQKDRRIPAGRTSVPFTVTDAVSESTRIAERIDTKTVRKLLDQTNGLKYPDRQKIRRMLDNLGTLTATLNAHSGDFEQLVQDSEKLTTALSAKDTQLVQLLESSGLLLAELVKRRDDLSTALGQGADAVTALDKVIAAKQQKITALLDDLHLAGRTLHGGLGDLNTSLALLAPTFQGLARAGESGPWIDAGPVGAVLLNPGFIGGTP</sequence>
<evidence type="ECO:0000313" key="3">
    <source>
        <dbReference type="Proteomes" id="UP001501237"/>
    </source>
</evidence>
<organism evidence="2 3">
    <name type="scientific">Actinocorallia longicatena</name>
    <dbReference type="NCBI Taxonomy" id="111803"/>
    <lineage>
        <taxon>Bacteria</taxon>
        <taxon>Bacillati</taxon>
        <taxon>Actinomycetota</taxon>
        <taxon>Actinomycetes</taxon>
        <taxon>Streptosporangiales</taxon>
        <taxon>Thermomonosporaceae</taxon>
        <taxon>Actinocorallia</taxon>
    </lineage>
</organism>
<accession>A0ABP6Q4B4</accession>
<evidence type="ECO:0000313" key="2">
    <source>
        <dbReference type="EMBL" id="GAA3203083.1"/>
    </source>
</evidence>
<dbReference type="PANTHER" id="PTHR33371:SF4">
    <property type="entry name" value="INTERMEMBRANE PHOSPHOLIPID TRANSPORT SYSTEM BINDING PROTEIN MLAD"/>
    <property type="match status" value="1"/>
</dbReference>
<reference evidence="3" key="1">
    <citation type="journal article" date="2019" name="Int. J. Syst. Evol. Microbiol.">
        <title>The Global Catalogue of Microorganisms (GCM) 10K type strain sequencing project: providing services to taxonomists for standard genome sequencing and annotation.</title>
        <authorList>
            <consortium name="The Broad Institute Genomics Platform"/>
            <consortium name="The Broad Institute Genome Sequencing Center for Infectious Disease"/>
            <person name="Wu L."/>
            <person name="Ma J."/>
        </authorList>
    </citation>
    <scope>NUCLEOTIDE SEQUENCE [LARGE SCALE GENOMIC DNA]</scope>
    <source>
        <strain evidence="3">JCM 9377</strain>
    </source>
</reference>
<dbReference type="EMBL" id="BAAAUV010000004">
    <property type="protein sequence ID" value="GAA3203083.1"/>
    <property type="molecule type" value="Genomic_DNA"/>
</dbReference>
<dbReference type="Pfam" id="PF02470">
    <property type="entry name" value="MlaD"/>
    <property type="match status" value="1"/>
</dbReference>
<proteinExistence type="predicted"/>
<dbReference type="PANTHER" id="PTHR33371">
    <property type="entry name" value="INTERMEMBRANE PHOSPHOLIPID TRANSPORT SYSTEM BINDING PROTEIN MLAD-RELATED"/>
    <property type="match status" value="1"/>
</dbReference>
<feature type="domain" description="Mce/MlaD" evidence="1">
    <location>
        <begin position="41"/>
        <end position="117"/>
    </location>
</feature>
<dbReference type="InterPro" id="IPR052336">
    <property type="entry name" value="MlaD_Phospholipid_Transporter"/>
</dbReference>
<dbReference type="InterPro" id="IPR003399">
    <property type="entry name" value="Mce/MlaD"/>
</dbReference>
<dbReference type="NCBIfam" id="TIGR00996">
    <property type="entry name" value="Mtu_fam_mce"/>
    <property type="match status" value="1"/>
</dbReference>
<protein>
    <submittedName>
        <fullName evidence="2">MCE family protein</fullName>
    </submittedName>
</protein>
<comment type="caution">
    <text evidence="2">The sequence shown here is derived from an EMBL/GenBank/DDBJ whole genome shotgun (WGS) entry which is preliminary data.</text>
</comment>
<evidence type="ECO:0000259" key="1">
    <source>
        <dbReference type="Pfam" id="PF02470"/>
    </source>
</evidence>
<name>A0ABP6Q4B4_9ACTN</name>
<dbReference type="InterPro" id="IPR005693">
    <property type="entry name" value="Mce"/>
</dbReference>